<dbReference type="InterPro" id="IPR013216">
    <property type="entry name" value="Methyltransf_11"/>
</dbReference>
<dbReference type="PANTHER" id="PTHR43464:SF94">
    <property type="entry name" value="MALONYL-[ACYL-CARRIER PROTEIN] O-METHYLTRANSFERASE"/>
    <property type="match status" value="1"/>
</dbReference>
<gene>
    <name evidence="2" type="ORF">NE619_04935</name>
</gene>
<proteinExistence type="predicted"/>
<dbReference type="InterPro" id="IPR029063">
    <property type="entry name" value="SAM-dependent_MTases_sf"/>
</dbReference>
<dbReference type="Proteomes" id="UP001524502">
    <property type="component" value="Unassembled WGS sequence"/>
</dbReference>
<reference evidence="2 3" key="1">
    <citation type="submission" date="2022-06" db="EMBL/GenBank/DDBJ databases">
        <title>Isolation of gut microbiota from human fecal samples.</title>
        <authorList>
            <person name="Pamer E.G."/>
            <person name="Barat B."/>
            <person name="Waligurski E."/>
            <person name="Medina S."/>
            <person name="Paddock L."/>
            <person name="Mostad J."/>
        </authorList>
    </citation>
    <scope>NUCLEOTIDE SEQUENCE [LARGE SCALE GENOMIC DNA]</scope>
    <source>
        <strain evidence="2 3">SL.3.17</strain>
    </source>
</reference>
<comment type="caution">
    <text evidence="2">The sequence shown here is derived from an EMBL/GenBank/DDBJ whole genome shotgun (WGS) entry which is preliminary data.</text>
</comment>
<dbReference type="CDD" id="cd02440">
    <property type="entry name" value="AdoMet_MTases"/>
    <property type="match status" value="1"/>
</dbReference>
<evidence type="ECO:0000313" key="3">
    <source>
        <dbReference type="Proteomes" id="UP001524502"/>
    </source>
</evidence>
<dbReference type="Pfam" id="PF08241">
    <property type="entry name" value="Methyltransf_11"/>
    <property type="match status" value="1"/>
</dbReference>
<organism evidence="2 3">
    <name type="scientific">Anaerovorax odorimutans</name>
    <dbReference type="NCBI Taxonomy" id="109327"/>
    <lineage>
        <taxon>Bacteria</taxon>
        <taxon>Bacillati</taxon>
        <taxon>Bacillota</taxon>
        <taxon>Clostridia</taxon>
        <taxon>Peptostreptococcales</taxon>
        <taxon>Anaerovoracaceae</taxon>
        <taxon>Anaerovorax</taxon>
    </lineage>
</organism>
<sequence>MTDDKTIEYYDKNAKTFFDETCSSNMSHLYDSFLKYIPKNGTILDLGCGSGRDSKAFLDRGYQVTAVDASQQLCCLASAFIGQEVLCRKFEDLNFCDSFDGIWACASLLHVNKEDMPRILRKLSLALKREGVLYASFKYGDSQRTKGLRFFNDYTEADLDSLLCPETGFCCVEWSITGDVREGREGEKWLNFVARKWRK</sequence>
<dbReference type="EMBL" id="JANFXK010000004">
    <property type="protein sequence ID" value="MCQ4636063.1"/>
    <property type="molecule type" value="Genomic_DNA"/>
</dbReference>
<feature type="domain" description="Methyltransferase type 11" evidence="1">
    <location>
        <begin position="44"/>
        <end position="134"/>
    </location>
</feature>
<dbReference type="GO" id="GO:0008168">
    <property type="term" value="F:methyltransferase activity"/>
    <property type="evidence" value="ECO:0007669"/>
    <property type="project" value="UniProtKB-KW"/>
</dbReference>
<dbReference type="GO" id="GO:0032259">
    <property type="term" value="P:methylation"/>
    <property type="evidence" value="ECO:0007669"/>
    <property type="project" value="UniProtKB-KW"/>
</dbReference>
<dbReference type="PANTHER" id="PTHR43464">
    <property type="entry name" value="METHYLTRANSFERASE"/>
    <property type="match status" value="1"/>
</dbReference>
<evidence type="ECO:0000259" key="1">
    <source>
        <dbReference type="Pfam" id="PF08241"/>
    </source>
</evidence>
<keyword evidence="2" id="KW-0808">Transferase</keyword>
<evidence type="ECO:0000313" key="2">
    <source>
        <dbReference type="EMBL" id="MCQ4636063.1"/>
    </source>
</evidence>
<dbReference type="RefSeq" id="WP_256131252.1">
    <property type="nucleotide sequence ID" value="NZ_JANFXK010000004.1"/>
</dbReference>
<name>A0ABT1RLK0_9FIRM</name>
<keyword evidence="3" id="KW-1185">Reference proteome</keyword>
<dbReference type="Gene3D" id="3.40.50.150">
    <property type="entry name" value="Vaccinia Virus protein VP39"/>
    <property type="match status" value="1"/>
</dbReference>
<keyword evidence="2" id="KW-0489">Methyltransferase</keyword>
<protein>
    <submittedName>
        <fullName evidence="2">Class I SAM-dependent methyltransferase</fullName>
    </submittedName>
</protein>
<dbReference type="SUPFAM" id="SSF53335">
    <property type="entry name" value="S-adenosyl-L-methionine-dependent methyltransferases"/>
    <property type="match status" value="1"/>
</dbReference>
<accession>A0ABT1RLK0</accession>